<evidence type="ECO:0000256" key="2">
    <source>
        <dbReference type="SAM" id="MobiDB-lite"/>
    </source>
</evidence>
<evidence type="ECO:0000313" key="4">
    <source>
        <dbReference type="EMBL" id="ERL08644.1"/>
    </source>
</evidence>
<dbReference type="InterPro" id="IPR052910">
    <property type="entry name" value="ABC-Purine-Binding"/>
</dbReference>
<dbReference type="GO" id="GO:0005886">
    <property type="term" value="C:plasma membrane"/>
    <property type="evidence" value="ECO:0007669"/>
    <property type="project" value="InterPro"/>
</dbReference>
<comment type="caution">
    <text evidence="4">The sequence shown here is derived from an EMBL/GenBank/DDBJ whole genome shotgun (WGS) entry which is preliminary data.</text>
</comment>
<feature type="region of interest" description="Disordered" evidence="2">
    <location>
        <begin position="691"/>
        <end position="712"/>
    </location>
</feature>
<dbReference type="AlphaFoldDB" id="U2T6F6"/>
<dbReference type="STRING" id="1125712.HMPREF1316_0351"/>
<gene>
    <name evidence="4" type="ORF">HMPREF1316_0351</name>
</gene>
<dbReference type="OrthoDB" id="9769871at2"/>
<reference evidence="4 5" key="1">
    <citation type="submission" date="2013-08" db="EMBL/GenBank/DDBJ databases">
        <authorList>
            <person name="Durkin A.S."/>
            <person name="Haft D.R."/>
            <person name="McCorrison J."/>
            <person name="Torralba M."/>
            <person name="Gillis M."/>
            <person name="Haft D.H."/>
            <person name="Methe B."/>
            <person name="Sutton G."/>
            <person name="Nelson K.E."/>
        </authorList>
    </citation>
    <scope>NUCLEOTIDE SEQUENCE [LARGE SCALE GENOMIC DNA]</scope>
    <source>
        <strain evidence="4 5">F0195</strain>
    </source>
</reference>
<dbReference type="PANTHER" id="PTHR43208:SF1">
    <property type="entry name" value="ABC TRANSPORTER SUBSTRATE-BINDING PROTEIN"/>
    <property type="match status" value="1"/>
</dbReference>
<protein>
    <submittedName>
        <fullName evidence="4">Basic membrane domain protein</fullName>
    </submittedName>
</protein>
<keyword evidence="5" id="KW-1185">Reference proteome</keyword>
<organism evidence="4 5">
    <name type="scientific">Olsenella profusa F0195</name>
    <dbReference type="NCBI Taxonomy" id="1125712"/>
    <lineage>
        <taxon>Bacteria</taxon>
        <taxon>Bacillati</taxon>
        <taxon>Actinomycetota</taxon>
        <taxon>Coriobacteriia</taxon>
        <taxon>Coriobacteriales</taxon>
        <taxon>Atopobiaceae</taxon>
        <taxon>Olsenella</taxon>
    </lineage>
</organism>
<dbReference type="PATRIC" id="fig|1125712.3.peg.978"/>
<feature type="domain" description="ABC transporter substrate-binding protein PnrA-like" evidence="3">
    <location>
        <begin position="333"/>
        <end position="493"/>
    </location>
</feature>
<sequence>MLQGHERPALIMMESIPDCRLRGVGDSSKGAGMADYYHRAHSRGRREARSDIARGAYPYLPALEGMVDSVATMHEVPLGTMEIPLYLVIGTRTRGRQNVFSRSFMPLADAGSEFAGKWEALCESQVAEGIREPIRVYEYLQHFYVLEGNKRVSVGKFLGTPTVHAEVTRLLPHPSRDPSYRLYREFLDFWQVCPLYGINFTREGSYALLARELGHTLTEPWPEDDVRDLHAFAVTFRERFWHRAGQAAPVDLTDGDALLIYLKVFGPAALHECSPARIDEHLGAIWDELALGMGEEDVDFVDVPKTETGAVSRMVSSLVRVHEGTERRRAPLRIAFLYEGDPLVSGWTLAHDDGRTYLEKQLGDQIETVPFYDCDRPERFAAAIDAAVADGDDLIVTTSPRQMELTLTAAITHPALEFLNCSLNLASARVRTLYGRMYEPKFILGALAASAAENHQIGYLASYPVYGSVAEVNAFALGAQLIDPQARIHLRWASVRGRGLGWREDMLAEGARVISGSDYFDPTSSLASFGIWRETGDGPHMLAYPLWGWGRCYELVSRYLMEDLWQRGGSVRRRPTNYWWGMGTGAVDIRLMDDLPRGSHTLATLLKEAIVKGMLSPFGGVIDTRQGSLGHEGSSLSDAQIASMRWLAQNVEGSLPSYDELTDQGKAMVRISGVIDIPPDEAVLRTSLAGVRNHDDPCGPQDDGYRQGGATT</sequence>
<name>U2T6F6_9ACTN</name>
<dbReference type="Proteomes" id="UP000016638">
    <property type="component" value="Unassembled WGS sequence"/>
</dbReference>
<dbReference type="PANTHER" id="PTHR43208">
    <property type="entry name" value="ABC TRANSPORTER SUBSTRATE-BINDING PROTEIN"/>
    <property type="match status" value="1"/>
</dbReference>
<keyword evidence="1" id="KW-0732">Signal</keyword>
<dbReference type="EMBL" id="AWEZ01000043">
    <property type="protein sequence ID" value="ERL08644.1"/>
    <property type="molecule type" value="Genomic_DNA"/>
</dbReference>
<dbReference type="Gene3D" id="3.40.50.2300">
    <property type="match status" value="2"/>
</dbReference>
<evidence type="ECO:0000256" key="1">
    <source>
        <dbReference type="ARBA" id="ARBA00022729"/>
    </source>
</evidence>
<evidence type="ECO:0000259" key="3">
    <source>
        <dbReference type="Pfam" id="PF02608"/>
    </source>
</evidence>
<dbReference type="eggNOG" id="COG1744">
    <property type="taxonomic scope" value="Bacteria"/>
</dbReference>
<dbReference type="InterPro" id="IPR003760">
    <property type="entry name" value="PnrA-like"/>
</dbReference>
<dbReference type="Pfam" id="PF02608">
    <property type="entry name" value="Bmp"/>
    <property type="match status" value="1"/>
</dbReference>
<proteinExistence type="predicted"/>
<accession>U2T6F6</accession>
<evidence type="ECO:0000313" key="5">
    <source>
        <dbReference type="Proteomes" id="UP000016638"/>
    </source>
</evidence>